<reference evidence="1" key="1">
    <citation type="submission" date="2021-06" db="EMBL/GenBank/DDBJ databases">
        <authorList>
            <person name="Hodson N. C."/>
            <person name="Mongue J. A."/>
            <person name="Jaron S. K."/>
        </authorList>
    </citation>
    <scope>NUCLEOTIDE SEQUENCE</scope>
</reference>
<organism evidence="1 2">
    <name type="scientific">Allacma fusca</name>
    <dbReference type="NCBI Taxonomy" id="39272"/>
    <lineage>
        <taxon>Eukaryota</taxon>
        <taxon>Metazoa</taxon>
        <taxon>Ecdysozoa</taxon>
        <taxon>Arthropoda</taxon>
        <taxon>Hexapoda</taxon>
        <taxon>Collembola</taxon>
        <taxon>Symphypleona</taxon>
        <taxon>Sminthuridae</taxon>
        <taxon>Allacma</taxon>
    </lineage>
</organism>
<evidence type="ECO:0000313" key="1">
    <source>
        <dbReference type="EMBL" id="CAG7631072.1"/>
    </source>
</evidence>
<sequence length="57" mass="6704">KILTSKEINKSSAYDLILSGWLGTSLFYAKDEEYFRLRKMLLPAFDTKRVDNIEINF</sequence>
<dbReference type="Proteomes" id="UP000708208">
    <property type="component" value="Unassembled WGS sequence"/>
</dbReference>
<dbReference type="OrthoDB" id="1470350at2759"/>
<protein>
    <submittedName>
        <fullName evidence="1">Uncharacterized protein</fullName>
    </submittedName>
</protein>
<feature type="non-terminal residue" evidence="1">
    <location>
        <position position="1"/>
    </location>
</feature>
<evidence type="ECO:0000313" key="2">
    <source>
        <dbReference type="Proteomes" id="UP000708208"/>
    </source>
</evidence>
<dbReference type="EMBL" id="CAJVCH010000208">
    <property type="protein sequence ID" value="CAG7631072.1"/>
    <property type="molecule type" value="Genomic_DNA"/>
</dbReference>
<gene>
    <name evidence="1" type="ORF">AFUS01_LOCUS107</name>
</gene>
<feature type="non-terminal residue" evidence="1">
    <location>
        <position position="57"/>
    </location>
</feature>
<keyword evidence="2" id="KW-1185">Reference proteome</keyword>
<proteinExistence type="predicted"/>
<name>A0A8J2NQH0_9HEXA</name>
<dbReference type="AlphaFoldDB" id="A0A8J2NQH0"/>
<accession>A0A8J2NQH0</accession>
<comment type="caution">
    <text evidence="1">The sequence shown here is derived from an EMBL/GenBank/DDBJ whole genome shotgun (WGS) entry which is preliminary data.</text>
</comment>